<evidence type="ECO:0000313" key="3">
    <source>
        <dbReference type="Proteomes" id="UP001595528"/>
    </source>
</evidence>
<evidence type="ECO:0000256" key="1">
    <source>
        <dbReference type="SAM" id="SignalP"/>
    </source>
</evidence>
<keyword evidence="3" id="KW-1185">Reference proteome</keyword>
<dbReference type="PROSITE" id="PS51318">
    <property type="entry name" value="TAT"/>
    <property type="match status" value="1"/>
</dbReference>
<reference evidence="3" key="1">
    <citation type="journal article" date="2019" name="Int. J. Syst. Evol. Microbiol.">
        <title>The Global Catalogue of Microorganisms (GCM) 10K type strain sequencing project: providing services to taxonomists for standard genome sequencing and annotation.</title>
        <authorList>
            <consortium name="The Broad Institute Genomics Platform"/>
            <consortium name="The Broad Institute Genome Sequencing Center for Infectious Disease"/>
            <person name="Wu L."/>
            <person name="Ma J."/>
        </authorList>
    </citation>
    <scope>NUCLEOTIDE SEQUENCE [LARGE SCALE GENOMIC DNA]</scope>
    <source>
        <strain evidence="3">KCTC 42964</strain>
    </source>
</reference>
<comment type="caution">
    <text evidence="2">The sequence shown here is derived from an EMBL/GenBank/DDBJ whole genome shotgun (WGS) entry which is preliminary data.</text>
</comment>
<gene>
    <name evidence="2" type="ORF">ACFOGJ_21525</name>
</gene>
<protein>
    <submittedName>
        <fullName evidence="2">Uncharacterized protein</fullName>
    </submittedName>
</protein>
<accession>A0ABV7L657</accession>
<dbReference type="EMBL" id="JBHRTR010000034">
    <property type="protein sequence ID" value="MFC3229845.1"/>
    <property type="molecule type" value="Genomic_DNA"/>
</dbReference>
<sequence>MSKSVEAMRPISVGRRAALALAAFLAAASALGASAQAQPGPAPHEIAFVDKTRAEVPVQAQIKLLCSDDEGRLFEKKALVVAGLGSGFVTPIAFPQCRGATLMWVAGELVGDDRGVVTDCDSTNIEMPRDPASVRVSFSALARPYGRSCALAAEKW</sequence>
<keyword evidence="1" id="KW-0732">Signal</keyword>
<name>A0ABV7L657_9PROT</name>
<dbReference type="RefSeq" id="WP_379904429.1">
    <property type="nucleotide sequence ID" value="NZ_JBHRTR010000034.1"/>
</dbReference>
<feature type="chain" id="PRO_5046359064" evidence="1">
    <location>
        <begin position="38"/>
        <end position="156"/>
    </location>
</feature>
<proteinExistence type="predicted"/>
<dbReference type="InterPro" id="IPR006311">
    <property type="entry name" value="TAT_signal"/>
</dbReference>
<feature type="signal peptide" evidence="1">
    <location>
        <begin position="1"/>
        <end position="37"/>
    </location>
</feature>
<organism evidence="2 3">
    <name type="scientific">Marinibaculum pumilum</name>
    <dbReference type="NCBI Taxonomy" id="1766165"/>
    <lineage>
        <taxon>Bacteria</taxon>
        <taxon>Pseudomonadati</taxon>
        <taxon>Pseudomonadota</taxon>
        <taxon>Alphaproteobacteria</taxon>
        <taxon>Rhodospirillales</taxon>
        <taxon>Rhodospirillaceae</taxon>
        <taxon>Marinibaculum</taxon>
    </lineage>
</organism>
<evidence type="ECO:0000313" key="2">
    <source>
        <dbReference type="EMBL" id="MFC3229845.1"/>
    </source>
</evidence>
<dbReference type="Proteomes" id="UP001595528">
    <property type="component" value="Unassembled WGS sequence"/>
</dbReference>